<dbReference type="InterPro" id="IPR053140">
    <property type="entry name" value="GDSL_Rv0518-like"/>
</dbReference>
<dbReference type="Proteomes" id="UP000182915">
    <property type="component" value="Chromosome I"/>
</dbReference>
<dbReference type="Pfam" id="PF13472">
    <property type="entry name" value="Lipase_GDSL_2"/>
    <property type="match status" value="1"/>
</dbReference>
<name>A0A1H6L4H3_MYCRU</name>
<dbReference type="PANTHER" id="PTHR43784:SF2">
    <property type="entry name" value="GDSL-LIKE LIPASE_ACYLHYDROLASE, PUTATIVE (AFU_ORTHOLOGUE AFUA_2G00820)-RELATED"/>
    <property type="match status" value="1"/>
</dbReference>
<evidence type="ECO:0000259" key="2">
    <source>
        <dbReference type="Pfam" id="PF13472"/>
    </source>
</evidence>
<dbReference type="STRING" id="370526.SAMN04489835_4164"/>
<feature type="domain" description="SGNH hydrolase-type esterase" evidence="2">
    <location>
        <begin position="7"/>
        <end position="178"/>
    </location>
</feature>
<dbReference type="InterPro" id="IPR036514">
    <property type="entry name" value="SGNH_hydro_sf"/>
</dbReference>
<reference evidence="4" key="1">
    <citation type="submission" date="2016-10" db="EMBL/GenBank/DDBJ databases">
        <authorList>
            <person name="Varghese N."/>
            <person name="Submissions S."/>
        </authorList>
    </citation>
    <scope>NUCLEOTIDE SEQUENCE [LARGE SCALE GENOMIC DNA]</scope>
    <source>
        <strain evidence="4">DSM 45405</strain>
    </source>
</reference>
<dbReference type="OrthoDB" id="3465773at2"/>
<feature type="compositionally biased region" description="Basic and acidic residues" evidence="1">
    <location>
        <begin position="254"/>
        <end position="268"/>
    </location>
</feature>
<dbReference type="AlphaFoldDB" id="A0A1H6L4H3"/>
<accession>A0A1H6L4H3</accession>
<evidence type="ECO:0000256" key="1">
    <source>
        <dbReference type="SAM" id="MobiDB-lite"/>
    </source>
</evidence>
<protein>
    <submittedName>
        <fullName evidence="3">Lysophospholipase L1</fullName>
    </submittedName>
</protein>
<evidence type="ECO:0000313" key="3">
    <source>
        <dbReference type="EMBL" id="SEH79080.1"/>
    </source>
</evidence>
<gene>
    <name evidence="3" type="ORF">SAMN04489835_4164</name>
</gene>
<keyword evidence="4" id="KW-1185">Reference proteome</keyword>
<dbReference type="CDD" id="cd01832">
    <property type="entry name" value="SGNH_hydrolase_like_1"/>
    <property type="match status" value="1"/>
</dbReference>
<organism evidence="3 4">
    <name type="scientific">Mycolicibacterium rutilum</name>
    <name type="common">Mycobacterium rutilum</name>
    <dbReference type="NCBI Taxonomy" id="370526"/>
    <lineage>
        <taxon>Bacteria</taxon>
        <taxon>Bacillati</taxon>
        <taxon>Actinomycetota</taxon>
        <taxon>Actinomycetes</taxon>
        <taxon>Mycobacteriales</taxon>
        <taxon>Mycobacteriaceae</taxon>
        <taxon>Mycolicibacterium</taxon>
    </lineage>
</organism>
<dbReference type="Gene3D" id="3.40.50.1110">
    <property type="entry name" value="SGNH hydrolase"/>
    <property type="match status" value="1"/>
</dbReference>
<dbReference type="RefSeq" id="WP_083410702.1">
    <property type="nucleotide sequence ID" value="NZ_LT629971.1"/>
</dbReference>
<evidence type="ECO:0000313" key="4">
    <source>
        <dbReference type="Proteomes" id="UP000182915"/>
    </source>
</evidence>
<dbReference type="InterPro" id="IPR013830">
    <property type="entry name" value="SGNH_hydro"/>
</dbReference>
<proteinExistence type="predicted"/>
<dbReference type="EMBL" id="LT629971">
    <property type="protein sequence ID" value="SEH79080.1"/>
    <property type="molecule type" value="Genomic_DNA"/>
</dbReference>
<dbReference type="SUPFAM" id="SSF52266">
    <property type="entry name" value="SGNH hydrolase"/>
    <property type="match status" value="1"/>
</dbReference>
<dbReference type="PANTHER" id="PTHR43784">
    <property type="entry name" value="GDSL-LIKE LIPASE/ACYLHYDROLASE, PUTATIVE (AFU_ORTHOLOGUE AFUA_2G00820)-RELATED"/>
    <property type="match status" value="1"/>
</dbReference>
<sequence length="268" mass="29643">MYSRYVAIGDSQTEGLWDGDDSVGLLGFADRLAAVIDQQRPGLRYANLAVRGRRIRDVLDEQVPQALAMQPDLITVCVGMNDVTRPGRKFDRALADLDELHARLAGSGAVVATTTFPDLTRILPIGRLIAGRVQQINHEIRTAAERHGFRLVDLYNAPSMTELDTWSDDRVHGSPKGHMLFTAAAVEALGLPGGNHDWAATGPRQGPPSLRSQAYSQVLWTKNLLMPWVWRHLQGRSSGDGRGPKRPQLTALDAEERQRDRRDAVSDR</sequence>
<feature type="region of interest" description="Disordered" evidence="1">
    <location>
        <begin position="235"/>
        <end position="268"/>
    </location>
</feature>